<evidence type="ECO:0000313" key="5">
    <source>
        <dbReference type="EMBL" id="THG98099.1"/>
    </source>
</evidence>
<dbReference type="GO" id="GO:0004364">
    <property type="term" value="F:glutathione transferase activity"/>
    <property type="evidence" value="ECO:0007669"/>
    <property type="project" value="TreeGrafter"/>
</dbReference>
<dbReference type="AlphaFoldDB" id="A0A4S4KN19"/>
<dbReference type="PANTHER" id="PTHR10250">
    <property type="entry name" value="MICROSOMAL GLUTATHIONE S-TRANSFERASE"/>
    <property type="match status" value="1"/>
</dbReference>
<comment type="caution">
    <text evidence="5">The sequence shown here is derived from an EMBL/GenBank/DDBJ whole genome shotgun (WGS) entry which is preliminary data.</text>
</comment>
<dbReference type="GO" id="GO:0016020">
    <property type="term" value="C:membrane"/>
    <property type="evidence" value="ECO:0007669"/>
    <property type="project" value="UniProtKB-SubCell"/>
</dbReference>
<dbReference type="Proteomes" id="UP000309038">
    <property type="component" value="Unassembled WGS sequence"/>
</dbReference>
<dbReference type="EMBL" id="SGPJ01000135">
    <property type="protein sequence ID" value="THG98099.1"/>
    <property type="molecule type" value="Genomic_DNA"/>
</dbReference>
<evidence type="ECO:0000256" key="3">
    <source>
        <dbReference type="ARBA" id="ARBA00022989"/>
    </source>
</evidence>
<organism evidence="5 6">
    <name type="scientific">Hermanssonia centrifuga</name>
    <dbReference type="NCBI Taxonomy" id="98765"/>
    <lineage>
        <taxon>Eukaryota</taxon>
        <taxon>Fungi</taxon>
        <taxon>Dikarya</taxon>
        <taxon>Basidiomycota</taxon>
        <taxon>Agaricomycotina</taxon>
        <taxon>Agaricomycetes</taxon>
        <taxon>Polyporales</taxon>
        <taxon>Meruliaceae</taxon>
        <taxon>Hermanssonia</taxon>
    </lineage>
</organism>
<dbReference type="GO" id="GO:0005783">
    <property type="term" value="C:endoplasmic reticulum"/>
    <property type="evidence" value="ECO:0007669"/>
    <property type="project" value="TreeGrafter"/>
</dbReference>
<evidence type="ECO:0000256" key="2">
    <source>
        <dbReference type="ARBA" id="ARBA00022692"/>
    </source>
</evidence>
<name>A0A4S4KN19_9APHY</name>
<gene>
    <name evidence="5" type="ORF">EW026_g4028</name>
</gene>
<dbReference type="InterPro" id="IPR001129">
    <property type="entry name" value="Membr-assoc_MAPEG"/>
</dbReference>
<keyword evidence="3" id="KW-1133">Transmembrane helix</keyword>
<dbReference type="Gene3D" id="1.20.120.550">
    <property type="entry name" value="Membrane associated eicosanoid/glutathione metabolism-like domain"/>
    <property type="match status" value="1"/>
</dbReference>
<protein>
    <recommendedName>
        <fullName evidence="7">Membrane-associated proteins in eicosanoid and glutathione metabolism</fullName>
    </recommendedName>
</protein>
<dbReference type="SUPFAM" id="SSF161084">
    <property type="entry name" value="MAPEG domain-like"/>
    <property type="match status" value="1"/>
</dbReference>
<evidence type="ECO:0008006" key="7">
    <source>
        <dbReference type="Google" id="ProtNLM"/>
    </source>
</evidence>
<evidence type="ECO:0000256" key="4">
    <source>
        <dbReference type="ARBA" id="ARBA00023136"/>
    </source>
</evidence>
<keyword evidence="4" id="KW-0472">Membrane</keyword>
<evidence type="ECO:0000313" key="6">
    <source>
        <dbReference type="Proteomes" id="UP000309038"/>
    </source>
</evidence>
<dbReference type="InterPro" id="IPR023352">
    <property type="entry name" value="MAPEG-like_dom_sf"/>
</dbReference>
<dbReference type="PANTHER" id="PTHR10250:SF26">
    <property type="entry name" value="GLUTATHIONE S-TRANSFERASE 3, MITOCHONDRIAL"/>
    <property type="match status" value="1"/>
</dbReference>
<dbReference type="Pfam" id="PF01124">
    <property type="entry name" value="MAPEG"/>
    <property type="match status" value="1"/>
</dbReference>
<dbReference type="InterPro" id="IPR050997">
    <property type="entry name" value="MAPEG"/>
</dbReference>
<accession>A0A4S4KN19</accession>
<evidence type="ECO:0000256" key="1">
    <source>
        <dbReference type="ARBA" id="ARBA00004141"/>
    </source>
</evidence>
<dbReference type="GO" id="GO:0004602">
    <property type="term" value="F:glutathione peroxidase activity"/>
    <property type="evidence" value="ECO:0007669"/>
    <property type="project" value="TreeGrafter"/>
</dbReference>
<reference evidence="5 6" key="1">
    <citation type="submission" date="2019-02" db="EMBL/GenBank/DDBJ databases">
        <title>Genome sequencing of the rare red list fungi Phlebia centrifuga.</title>
        <authorList>
            <person name="Buettner E."/>
            <person name="Kellner H."/>
        </authorList>
    </citation>
    <scope>NUCLEOTIDE SEQUENCE [LARGE SCALE GENOMIC DNA]</scope>
    <source>
        <strain evidence="5 6">DSM 108282</strain>
    </source>
</reference>
<keyword evidence="2" id="KW-0812">Transmembrane</keyword>
<keyword evidence="6" id="KW-1185">Reference proteome</keyword>
<dbReference type="GO" id="GO:0005635">
    <property type="term" value="C:nuclear envelope"/>
    <property type="evidence" value="ECO:0007669"/>
    <property type="project" value="TreeGrafter"/>
</dbReference>
<proteinExistence type="predicted"/>
<comment type="subcellular location">
    <subcellularLocation>
        <location evidence="1">Membrane</location>
        <topology evidence="1">Multi-pass membrane protein</topology>
    </subcellularLocation>
</comment>
<sequence length="149" mass="16174">MSIIVLPQAFAYPAAAVVSTFWLTAYQMINVSIARKAAKIVYPQMYAEKAQAEASKEAFKFNCAQRAHQNTLEWLPQIIASTLIVGLKYPIPAAALCGLWTASRFLYTFGYTSGGPGKRSLLGNTAINAIVQLGFILGGSTYTVYQLLA</sequence>